<evidence type="ECO:0000256" key="2">
    <source>
        <dbReference type="ARBA" id="ARBA00023002"/>
    </source>
</evidence>
<keyword evidence="2 3" id="KW-0560">Oxidoreductase</keyword>
<gene>
    <name evidence="3" type="ORF">OKA05_20470</name>
</gene>
<dbReference type="InterPro" id="IPR036291">
    <property type="entry name" value="NAD(P)-bd_dom_sf"/>
</dbReference>
<dbReference type="Pfam" id="PF13561">
    <property type="entry name" value="adh_short_C2"/>
    <property type="match status" value="1"/>
</dbReference>
<dbReference type="SUPFAM" id="SSF51735">
    <property type="entry name" value="NAD(P)-binding Rossmann-fold domains"/>
    <property type="match status" value="1"/>
</dbReference>
<evidence type="ECO:0000313" key="3">
    <source>
        <dbReference type="EMBL" id="MCW1924949.1"/>
    </source>
</evidence>
<name>A0ABT3GN63_9BACT</name>
<dbReference type="PRINTS" id="PR00081">
    <property type="entry name" value="GDHRDH"/>
</dbReference>
<reference evidence="3 4" key="1">
    <citation type="submission" date="2022-10" db="EMBL/GenBank/DDBJ databases">
        <title>Luteolibacter arcticus strain CCTCC AB 2014275, whole genome shotgun sequencing project.</title>
        <authorList>
            <person name="Zhao G."/>
            <person name="Shen L."/>
        </authorList>
    </citation>
    <scope>NUCLEOTIDE SEQUENCE [LARGE SCALE GENOMIC DNA]</scope>
    <source>
        <strain evidence="3 4">CCTCC AB 2014275</strain>
    </source>
</reference>
<dbReference type="PANTHER" id="PTHR24321:SF11">
    <property type="entry name" value="BLR0893 PROTEIN"/>
    <property type="match status" value="1"/>
</dbReference>
<dbReference type="NCBIfam" id="NF005559">
    <property type="entry name" value="PRK07231.1"/>
    <property type="match status" value="1"/>
</dbReference>
<dbReference type="InterPro" id="IPR002347">
    <property type="entry name" value="SDR_fam"/>
</dbReference>
<keyword evidence="4" id="KW-1185">Reference proteome</keyword>
<evidence type="ECO:0000313" key="4">
    <source>
        <dbReference type="Proteomes" id="UP001320876"/>
    </source>
</evidence>
<dbReference type="RefSeq" id="WP_264489056.1">
    <property type="nucleotide sequence ID" value="NZ_JAPDDT010000010.1"/>
</dbReference>
<dbReference type="EMBL" id="JAPDDT010000010">
    <property type="protein sequence ID" value="MCW1924949.1"/>
    <property type="molecule type" value="Genomic_DNA"/>
</dbReference>
<accession>A0ABT3GN63</accession>
<proteinExistence type="inferred from homology"/>
<dbReference type="Proteomes" id="UP001320876">
    <property type="component" value="Unassembled WGS sequence"/>
</dbReference>
<comment type="caution">
    <text evidence="3">The sequence shown here is derived from an EMBL/GenBank/DDBJ whole genome shotgun (WGS) entry which is preliminary data.</text>
</comment>
<dbReference type="GO" id="GO:0047936">
    <property type="term" value="F:glucose 1-dehydrogenase [NAD(P)+] activity"/>
    <property type="evidence" value="ECO:0007669"/>
    <property type="project" value="UniProtKB-EC"/>
</dbReference>
<sequence>MKLHSGKVIIVTGGTAGIGRSTAIAFAAQGASVVVAGRRESEGAESVALIEQAGGKGLFVRTDIAEEAEIANLVATTVDTFGRLDFAFNNAGVHLESGPLTQVTADVIHRTLAINVGGVALCLKHQIPAIQKTGGGSIVNNASVLGIRPIPNCAIYNASKAAVIGLTKSAALENAKSGVRINAVCPAVIETDMTAGFRDDPQLHAYMIGIHPVGRFGRPEEVAEAVLYLCSPNSGYTTGIALGVDGGYGI</sequence>
<evidence type="ECO:0000256" key="1">
    <source>
        <dbReference type="ARBA" id="ARBA00006484"/>
    </source>
</evidence>
<dbReference type="InterPro" id="IPR020904">
    <property type="entry name" value="Sc_DH/Rdtase_CS"/>
</dbReference>
<organism evidence="3 4">
    <name type="scientific">Luteolibacter arcticus</name>
    <dbReference type="NCBI Taxonomy" id="1581411"/>
    <lineage>
        <taxon>Bacteria</taxon>
        <taxon>Pseudomonadati</taxon>
        <taxon>Verrucomicrobiota</taxon>
        <taxon>Verrucomicrobiia</taxon>
        <taxon>Verrucomicrobiales</taxon>
        <taxon>Verrucomicrobiaceae</taxon>
        <taxon>Luteolibacter</taxon>
    </lineage>
</organism>
<comment type="similarity">
    <text evidence="1">Belongs to the short-chain dehydrogenases/reductases (SDR) family.</text>
</comment>
<dbReference type="PANTHER" id="PTHR24321">
    <property type="entry name" value="DEHYDROGENASES, SHORT CHAIN"/>
    <property type="match status" value="1"/>
</dbReference>
<dbReference type="PROSITE" id="PS00061">
    <property type="entry name" value="ADH_SHORT"/>
    <property type="match status" value="1"/>
</dbReference>
<dbReference type="CDD" id="cd05233">
    <property type="entry name" value="SDR_c"/>
    <property type="match status" value="1"/>
</dbReference>
<dbReference type="PRINTS" id="PR00080">
    <property type="entry name" value="SDRFAMILY"/>
</dbReference>
<dbReference type="EC" id="1.1.1.47" evidence="3"/>
<dbReference type="Gene3D" id="3.40.50.720">
    <property type="entry name" value="NAD(P)-binding Rossmann-like Domain"/>
    <property type="match status" value="1"/>
</dbReference>
<protein>
    <submittedName>
        <fullName evidence="3">Glucose 1-dehydrogenase</fullName>
        <ecNumber evidence="3">1.1.1.47</ecNumber>
    </submittedName>
</protein>